<gene>
    <name evidence="2" type="ORF">BAZ10_15025</name>
</gene>
<dbReference type="RefSeq" id="WP_078771036.1">
    <property type="nucleotide sequence ID" value="NZ_CBCSBR010000019.1"/>
</dbReference>
<dbReference type="AlphaFoldDB" id="A0A1T3MTH7"/>
<evidence type="ECO:0000313" key="3">
    <source>
        <dbReference type="Proteomes" id="UP000190813"/>
    </source>
</evidence>
<protein>
    <submittedName>
        <fullName evidence="2">Uncharacterized protein</fullName>
    </submittedName>
</protein>
<feature type="signal peptide" evidence="1">
    <location>
        <begin position="1"/>
        <end position="18"/>
    </location>
</feature>
<keyword evidence="1" id="KW-0732">Signal</keyword>
<keyword evidence="3" id="KW-1185">Reference proteome</keyword>
<name>A0A1T3MTH7_9FLAO</name>
<reference evidence="2 3" key="1">
    <citation type="submission" date="2016-06" db="EMBL/GenBank/DDBJ databases">
        <title>Revisiting the taxonomy of the Elizabethkingia Genus based on Whole-Genome Sequencing, Optical Mapping, and MALDI-TOF.</title>
        <authorList>
            <person name="Nicholson A.C."/>
        </authorList>
    </citation>
    <scope>NUCLEOTIDE SEQUENCE [LARGE SCALE GENOMIC DNA]</scope>
    <source>
        <strain evidence="2 3">G4070</strain>
    </source>
</reference>
<organism evidence="2 3">
    <name type="scientific">Elizabethkingia occulta</name>
    <dbReference type="NCBI Taxonomy" id="1867263"/>
    <lineage>
        <taxon>Bacteria</taxon>
        <taxon>Pseudomonadati</taxon>
        <taxon>Bacteroidota</taxon>
        <taxon>Flavobacteriia</taxon>
        <taxon>Flavobacteriales</taxon>
        <taxon>Weeksellaceae</taxon>
        <taxon>Elizabethkingia</taxon>
    </lineage>
</organism>
<comment type="caution">
    <text evidence="2">The sequence shown here is derived from an EMBL/GenBank/DDBJ whole genome shotgun (WGS) entry which is preliminary data.</text>
</comment>
<dbReference type="EMBL" id="MAHX01000006">
    <property type="protein sequence ID" value="OPC67905.1"/>
    <property type="molecule type" value="Genomic_DNA"/>
</dbReference>
<proteinExistence type="predicted"/>
<accession>A0A1T3MTH7</accession>
<evidence type="ECO:0000313" key="2">
    <source>
        <dbReference type="EMBL" id="OPC67905.1"/>
    </source>
</evidence>
<sequence length="139" mass="16690">MRKLTIILILFISFSLFGQQQVFQSTSYAYKYLTNKGWGEWSEKIPTRANIYIDRNKGEIRIDSAKPQRYSLTSFLDSGYNKENNKYFRWQAMDQDGKLCTVMLISPTNKEHSTQFYFIYNEFKMYYNFFENANYFDGK</sequence>
<evidence type="ECO:0000256" key="1">
    <source>
        <dbReference type="SAM" id="SignalP"/>
    </source>
</evidence>
<feature type="chain" id="PRO_5013182344" evidence="1">
    <location>
        <begin position="19"/>
        <end position="139"/>
    </location>
</feature>
<dbReference type="Proteomes" id="UP000190813">
    <property type="component" value="Unassembled WGS sequence"/>
</dbReference>